<protein>
    <submittedName>
        <fullName evidence="7">ABC transporter permease</fullName>
    </submittedName>
</protein>
<reference evidence="7 8" key="1">
    <citation type="submission" date="2018-06" db="EMBL/GenBank/DDBJ databases">
        <title>Extensive metabolic versatility and redundancy in microbially diverse, dynamic hydrothermal sediments.</title>
        <authorList>
            <person name="Dombrowski N."/>
            <person name="Teske A."/>
            <person name="Baker B.J."/>
        </authorList>
    </citation>
    <scope>NUCLEOTIDE SEQUENCE [LARGE SCALE GENOMIC DNA]</scope>
    <source>
        <strain evidence="7">B7_G13</strain>
    </source>
</reference>
<organism evidence="7 8">
    <name type="scientific">Aerophobetes bacterium</name>
    <dbReference type="NCBI Taxonomy" id="2030807"/>
    <lineage>
        <taxon>Bacteria</taxon>
        <taxon>Candidatus Aerophobota</taxon>
    </lineage>
</organism>
<dbReference type="Pfam" id="PF02653">
    <property type="entry name" value="BPD_transp_2"/>
    <property type="match status" value="1"/>
</dbReference>
<dbReference type="AlphaFoldDB" id="A0A662CZQ9"/>
<evidence type="ECO:0000256" key="3">
    <source>
        <dbReference type="ARBA" id="ARBA00022692"/>
    </source>
</evidence>
<gene>
    <name evidence="7" type="ORF">DRZ78_04070</name>
</gene>
<dbReference type="PANTHER" id="PTHR43370:SF2">
    <property type="entry name" value="ABC TRANSPORTER PERMEASE PROTEIN"/>
    <property type="match status" value="1"/>
</dbReference>
<name>A0A662CZQ9_UNCAE</name>
<comment type="subcellular location">
    <subcellularLocation>
        <location evidence="1">Cell membrane</location>
        <topology evidence="1">Multi-pass membrane protein</topology>
    </subcellularLocation>
</comment>
<feature type="transmembrane region" description="Helical" evidence="6">
    <location>
        <begin position="221"/>
        <end position="239"/>
    </location>
</feature>
<keyword evidence="4 6" id="KW-1133">Transmembrane helix</keyword>
<dbReference type="GO" id="GO:0022857">
    <property type="term" value="F:transmembrane transporter activity"/>
    <property type="evidence" value="ECO:0007669"/>
    <property type="project" value="InterPro"/>
</dbReference>
<feature type="transmembrane region" description="Helical" evidence="6">
    <location>
        <begin position="272"/>
        <end position="290"/>
    </location>
</feature>
<keyword evidence="5 6" id="KW-0472">Membrane</keyword>
<sequence length="309" mass="33539">MGWENWIITSLSRSLAYGTPLLLGTLGEIYTERSGVLNLGVEGMMIMGAYSAFTTTYISGNPWWGIMVAAVVGGAFSLVHAFTTVTLKANQVVSGLSLTMLGLGLSGMFGRGWEGKPLPATIPKITISYFSKILLLGPILFVEQNLIVYLTILLVPLLWYILYRTRIGITIRSVGESPATADSLGISVNRVRYLCVFIGGVLAGLAGGYLSVVYRPAWTEGMTAGMGWIVIALTIFAFWNPAYGMLGAYLFAALYHLAFRLQPWVSPELLKAMPYAFAILVLIFVSRGTLQKRMGAPAALGLPYIRGEE</sequence>
<feature type="transmembrane region" description="Helical" evidence="6">
    <location>
        <begin position="92"/>
        <end position="113"/>
    </location>
</feature>
<feature type="transmembrane region" description="Helical" evidence="6">
    <location>
        <begin position="193"/>
        <end position="215"/>
    </location>
</feature>
<keyword evidence="3 6" id="KW-0812">Transmembrane</keyword>
<keyword evidence="2" id="KW-1003">Cell membrane</keyword>
<dbReference type="Proteomes" id="UP000277457">
    <property type="component" value="Unassembled WGS sequence"/>
</dbReference>
<comment type="caution">
    <text evidence="7">The sequence shown here is derived from an EMBL/GenBank/DDBJ whole genome shotgun (WGS) entry which is preliminary data.</text>
</comment>
<evidence type="ECO:0000313" key="7">
    <source>
        <dbReference type="EMBL" id="RLE06796.1"/>
    </source>
</evidence>
<dbReference type="InterPro" id="IPR001851">
    <property type="entry name" value="ABC_transp_permease"/>
</dbReference>
<evidence type="ECO:0000256" key="4">
    <source>
        <dbReference type="ARBA" id="ARBA00022989"/>
    </source>
</evidence>
<evidence type="ECO:0000313" key="8">
    <source>
        <dbReference type="Proteomes" id="UP000277457"/>
    </source>
</evidence>
<evidence type="ECO:0000256" key="2">
    <source>
        <dbReference type="ARBA" id="ARBA00022475"/>
    </source>
</evidence>
<proteinExistence type="predicted"/>
<evidence type="ECO:0000256" key="6">
    <source>
        <dbReference type="SAM" id="Phobius"/>
    </source>
</evidence>
<evidence type="ECO:0000256" key="5">
    <source>
        <dbReference type="ARBA" id="ARBA00023136"/>
    </source>
</evidence>
<feature type="transmembrane region" description="Helical" evidence="6">
    <location>
        <begin position="133"/>
        <end position="162"/>
    </location>
</feature>
<accession>A0A662CZQ9</accession>
<feature type="transmembrane region" description="Helical" evidence="6">
    <location>
        <begin position="64"/>
        <end position="85"/>
    </location>
</feature>
<dbReference type="GO" id="GO:0005886">
    <property type="term" value="C:plasma membrane"/>
    <property type="evidence" value="ECO:0007669"/>
    <property type="project" value="UniProtKB-SubCell"/>
</dbReference>
<dbReference type="CDD" id="cd06580">
    <property type="entry name" value="TM_PBP1_transp_TpRbsC_like"/>
    <property type="match status" value="1"/>
</dbReference>
<feature type="transmembrane region" description="Helical" evidence="6">
    <location>
        <begin position="36"/>
        <end position="58"/>
    </location>
</feature>
<evidence type="ECO:0000256" key="1">
    <source>
        <dbReference type="ARBA" id="ARBA00004651"/>
    </source>
</evidence>
<dbReference type="PANTHER" id="PTHR43370">
    <property type="entry name" value="SUGAR ABC TRANSPORTER INTEGRAL MEMBRANE PROTEIN-RELATED"/>
    <property type="match status" value="1"/>
</dbReference>
<dbReference type="EMBL" id="QMPY01000148">
    <property type="protein sequence ID" value="RLE06796.1"/>
    <property type="molecule type" value="Genomic_DNA"/>
</dbReference>